<keyword evidence="4" id="KW-0808">Transferase</keyword>
<dbReference type="CDD" id="cd17546">
    <property type="entry name" value="REC_hyHK_CKI1_RcsC-like"/>
    <property type="match status" value="1"/>
</dbReference>
<keyword evidence="1" id="KW-0597">Phosphoprotein</keyword>
<dbReference type="EMBL" id="JYNV01000323">
    <property type="protein sequence ID" value="KZM18650.1"/>
    <property type="molecule type" value="Genomic_DNA"/>
</dbReference>
<gene>
    <name evidence="4" type="ORF">ST47_g10215</name>
</gene>
<dbReference type="InterPro" id="IPR011006">
    <property type="entry name" value="CheY-like_superfamily"/>
</dbReference>
<dbReference type="PROSITE" id="PS50110">
    <property type="entry name" value="RESPONSE_REGULATORY"/>
    <property type="match status" value="1"/>
</dbReference>
<dbReference type="GO" id="GO:0016301">
    <property type="term" value="F:kinase activity"/>
    <property type="evidence" value="ECO:0007669"/>
    <property type="project" value="UniProtKB-KW"/>
</dbReference>
<proteinExistence type="predicted"/>
<dbReference type="Pfam" id="PF00072">
    <property type="entry name" value="Response_reg"/>
    <property type="match status" value="1"/>
</dbReference>
<evidence type="ECO:0000313" key="4">
    <source>
        <dbReference type="EMBL" id="KZM18650.1"/>
    </source>
</evidence>
<dbReference type="InterPro" id="IPR001789">
    <property type="entry name" value="Sig_transdc_resp-reg_receiver"/>
</dbReference>
<dbReference type="Proteomes" id="UP000076837">
    <property type="component" value="Unassembled WGS sequence"/>
</dbReference>
<protein>
    <submittedName>
        <fullName evidence="4">Phosphorelay sensor kinase</fullName>
    </submittedName>
</protein>
<evidence type="ECO:0000259" key="3">
    <source>
        <dbReference type="PROSITE" id="PS50110"/>
    </source>
</evidence>
<keyword evidence="4" id="KW-0418">Kinase</keyword>
<keyword evidence="5" id="KW-1185">Reference proteome</keyword>
<dbReference type="OrthoDB" id="3751929at2759"/>
<accession>A0A162VWS5</accession>
<dbReference type="PANTHER" id="PTHR45339">
    <property type="entry name" value="HYBRID SIGNAL TRANSDUCTION HISTIDINE KINASE J"/>
    <property type="match status" value="1"/>
</dbReference>
<evidence type="ECO:0000256" key="2">
    <source>
        <dbReference type="ARBA" id="ARBA00023012"/>
    </source>
</evidence>
<feature type="domain" description="Response regulatory" evidence="3">
    <location>
        <begin position="1"/>
        <end position="108"/>
    </location>
</feature>
<evidence type="ECO:0000313" key="5">
    <source>
        <dbReference type="Proteomes" id="UP000076837"/>
    </source>
</evidence>
<evidence type="ECO:0000256" key="1">
    <source>
        <dbReference type="ARBA" id="ARBA00022553"/>
    </source>
</evidence>
<dbReference type="SUPFAM" id="SSF52172">
    <property type="entry name" value="CheY-like"/>
    <property type="match status" value="1"/>
</dbReference>
<dbReference type="Gene3D" id="3.40.50.2300">
    <property type="match status" value="1"/>
</dbReference>
<dbReference type="STRING" id="5454.A0A162VWS5"/>
<dbReference type="AlphaFoldDB" id="A0A162VWS5"/>
<dbReference type="PANTHER" id="PTHR45339:SF1">
    <property type="entry name" value="HYBRID SIGNAL TRANSDUCTION HISTIDINE KINASE J"/>
    <property type="match status" value="1"/>
</dbReference>
<sequence>MQKFDYKVALARDGQEALDYLCRTSGKPCPDMVFVDCMMPVVDGYEATSRIRKDVEMFDKQTRALPIVALTASALQRERDRCWDAGMNDCIGPLVTLRELKAAVLKWTSSESTGS</sequence>
<reference evidence="4 5" key="1">
    <citation type="journal article" date="2016" name="Sci. Rep.">
        <title>Draft genome sequencing and secretome analysis of fungal phytopathogen Ascochyta rabiei provides insight into the necrotrophic effector repertoire.</title>
        <authorList>
            <person name="Verma S."/>
            <person name="Gazara R.K."/>
            <person name="Nizam S."/>
            <person name="Parween S."/>
            <person name="Chattopadhyay D."/>
            <person name="Verma P.K."/>
        </authorList>
    </citation>
    <scope>NUCLEOTIDE SEQUENCE [LARGE SCALE GENOMIC DNA]</scope>
    <source>
        <strain evidence="4 5">ArDII</strain>
    </source>
</reference>
<dbReference type="SMART" id="SM00448">
    <property type="entry name" value="REC"/>
    <property type="match status" value="1"/>
</dbReference>
<name>A0A162VWS5_DIDRA</name>
<keyword evidence="2" id="KW-0902">Two-component regulatory system</keyword>
<comment type="caution">
    <text evidence="4">The sequence shown here is derived from an EMBL/GenBank/DDBJ whole genome shotgun (WGS) entry which is preliminary data.</text>
</comment>
<organism evidence="4 5">
    <name type="scientific">Didymella rabiei</name>
    <name type="common">Chickpea ascochyta blight fungus</name>
    <name type="synonym">Mycosphaerella rabiei</name>
    <dbReference type="NCBI Taxonomy" id="5454"/>
    <lineage>
        <taxon>Eukaryota</taxon>
        <taxon>Fungi</taxon>
        <taxon>Dikarya</taxon>
        <taxon>Ascomycota</taxon>
        <taxon>Pezizomycotina</taxon>
        <taxon>Dothideomycetes</taxon>
        <taxon>Pleosporomycetidae</taxon>
        <taxon>Pleosporales</taxon>
        <taxon>Pleosporineae</taxon>
        <taxon>Didymellaceae</taxon>
        <taxon>Ascochyta</taxon>
    </lineage>
</organism>
<dbReference type="GO" id="GO:0000160">
    <property type="term" value="P:phosphorelay signal transduction system"/>
    <property type="evidence" value="ECO:0007669"/>
    <property type="project" value="UniProtKB-KW"/>
</dbReference>